<evidence type="ECO:0000256" key="1">
    <source>
        <dbReference type="SAM" id="MobiDB-lite"/>
    </source>
</evidence>
<dbReference type="RefSeq" id="YP_009126944.1">
    <property type="nucleotide sequence ID" value="NC_026662.1"/>
</dbReference>
<dbReference type="OrthoDB" id="28584at10239"/>
<name>A0A0C5IA68_9VIRU</name>
<evidence type="ECO:0000313" key="3">
    <source>
        <dbReference type="Proteomes" id="UP000165545"/>
    </source>
</evidence>
<protein>
    <submittedName>
        <fullName evidence="2">ORF4</fullName>
    </submittedName>
</protein>
<organism evidence="2 3">
    <name type="scientific">Simian torque teno virus 31</name>
    <dbReference type="NCBI Taxonomy" id="1619219"/>
    <lineage>
        <taxon>Viruses</taxon>
        <taxon>Monodnaviria</taxon>
        <taxon>Shotokuvirae</taxon>
        <taxon>Commensaviricota</taxon>
        <taxon>Cardeaviricetes</taxon>
        <taxon>Sanitavirales</taxon>
        <taxon>Anelloviridae</taxon>
        <taxon>Alphatorquevirus</taxon>
        <taxon>Alphatorquevirus cerco3</taxon>
    </lineage>
</organism>
<feature type="compositionally biased region" description="Pro residues" evidence="1">
    <location>
        <begin position="78"/>
        <end position="89"/>
    </location>
</feature>
<dbReference type="KEGG" id="vg:25078200"/>
<dbReference type="GeneID" id="25078200"/>
<sequence length="190" mass="20307">MAGPRKRLDFQSPPGDAAGAKTLAAAPAPAPKRARRDDETQAAVRGGDPPAGDGRSVDAGVPRAGAGATATAAAPAPKGSPGPLLPPGPNRRRPPSRPPVAVIHPGVSEPVSMFPETQGCITRPRGQYNAFERETERELAQVFGRFPRVQPRPGEIPHYPYLSYQHPRNLRDTAQVRITFRLGYNPFSIN</sequence>
<dbReference type="EMBL" id="KP296853">
    <property type="protein sequence ID" value="AJP36569.1"/>
    <property type="molecule type" value="Genomic_DNA"/>
</dbReference>
<accession>A0A0C5IA68</accession>
<proteinExistence type="predicted"/>
<keyword evidence="3" id="KW-1185">Reference proteome</keyword>
<evidence type="ECO:0000313" key="2">
    <source>
        <dbReference type="EMBL" id="AJP36569.1"/>
    </source>
</evidence>
<feature type="compositionally biased region" description="Low complexity" evidence="1">
    <location>
        <begin position="59"/>
        <end position="77"/>
    </location>
</feature>
<feature type="compositionally biased region" description="Low complexity" evidence="1">
    <location>
        <begin position="14"/>
        <end position="27"/>
    </location>
</feature>
<feature type="region of interest" description="Disordered" evidence="1">
    <location>
        <begin position="1"/>
        <end position="119"/>
    </location>
</feature>
<dbReference type="Proteomes" id="UP000165545">
    <property type="component" value="Segment"/>
</dbReference>
<reference evidence="2 3" key="1">
    <citation type="submission" date="2014-12" db="EMBL/GenBank/DDBJ databases">
        <title>Local virus extinctions following a host population bottleneck.</title>
        <authorList>
            <person name="Kapusinszky B."/>
            <person name="Mulvaney U."/>
            <person name="Jasinska A.J."/>
            <person name="Deng X."/>
            <person name="Freimer N."/>
            <person name="Delwart E."/>
        </authorList>
    </citation>
    <scope>NUCLEOTIDE SEQUENCE [LARGE SCALE GENOMIC DNA]</scope>
    <source>
        <strain evidence="2">VGA00123.3</strain>
    </source>
</reference>